<dbReference type="OrthoDB" id="2136125at2759"/>
<gene>
    <name evidence="8" type="primary">LOC115626543</name>
</gene>
<comment type="subcellular location">
    <subcellularLocation>
        <location evidence="3">Cytoplasm</location>
    </subcellularLocation>
    <subcellularLocation>
        <location evidence="2">Nucleus</location>
    </subcellularLocation>
</comment>
<accession>A0A6J2TMI2</accession>
<dbReference type="AlphaFoldDB" id="A0A6J2TMI2"/>
<keyword evidence="6" id="KW-0539">Nucleus</keyword>
<dbReference type="Pfam" id="PF14713">
    <property type="entry name" value="DUF4464"/>
    <property type="match status" value="1"/>
</dbReference>
<keyword evidence="5" id="KW-0963">Cytoplasm</keyword>
<dbReference type="InterPro" id="IPR027887">
    <property type="entry name" value="DUF4464"/>
</dbReference>
<sequence>MAFDSSDYKLLEFSTHKEYVASFARTEDHRYLQNSKLVKQIVQLGFRTKAGKVLSHDEFDDRKKLLKERLAPKVIETKLYCKYFTGKDPVLRELAVREAPNVVQLISTIIFLQVRQRNGFYISGYIDYENSLRQASMHMPGATNWRGIFEQRILLRPKPTDLSFYDWHKNYVSYSDNDNYRVAHRPKQGILFFHKGDHKMIPASSKLCEFSHNVERKMIYSDIYGYVVFYDHLVRKKK</sequence>
<dbReference type="RefSeq" id="XP_030377781.1">
    <property type="nucleotide sequence ID" value="XM_030521921.1"/>
</dbReference>
<dbReference type="GeneID" id="115626543"/>
<dbReference type="GO" id="GO:0005634">
    <property type="term" value="C:nucleus"/>
    <property type="evidence" value="ECO:0007669"/>
    <property type="project" value="UniProtKB-SubCell"/>
</dbReference>
<keyword evidence="7" id="KW-1185">Reference proteome</keyword>
<evidence type="ECO:0000256" key="6">
    <source>
        <dbReference type="ARBA" id="ARBA00023242"/>
    </source>
</evidence>
<organism evidence="7 8">
    <name type="scientific">Drosophila lebanonensis</name>
    <name type="common">Fruit fly</name>
    <name type="synonym">Scaptodrosophila lebanonensis</name>
    <dbReference type="NCBI Taxonomy" id="7225"/>
    <lineage>
        <taxon>Eukaryota</taxon>
        <taxon>Metazoa</taxon>
        <taxon>Ecdysozoa</taxon>
        <taxon>Arthropoda</taxon>
        <taxon>Hexapoda</taxon>
        <taxon>Insecta</taxon>
        <taxon>Pterygota</taxon>
        <taxon>Neoptera</taxon>
        <taxon>Endopterygota</taxon>
        <taxon>Diptera</taxon>
        <taxon>Brachycera</taxon>
        <taxon>Muscomorpha</taxon>
        <taxon>Ephydroidea</taxon>
        <taxon>Drosophilidae</taxon>
        <taxon>Scaptodrosophila</taxon>
    </lineage>
</organism>
<dbReference type="PANTHER" id="PTHR33588:SF1">
    <property type="entry name" value="CILIA- AND FLAGELLA-ASSOCIATED PROTEIN 299"/>
    <property type="match status" value="1"/>
</dbReference>
<evidence type="ECO:0000313" key="8">
    <source>
        <dbReference type="RefSeq" id="XP_030377781.1"/>
    </source>
</evidence>
<evidence type="ECO:0000256" key="3">
    <source>
        <dbReference type="ARBA" id="ARBA00004496"/>
    </source>
</evidence>
<dbReference type="Proteomes" id="UP000504634">
    <property type="component" value="Unplaced"/>
</dbReference>
<protein>
    <recommendedName>
        <fullName evidence="4">Cilia- and flagella-associated protein 299</fullName>
    </recommendedName>
</protein>
<evidence type="ECO:0000313" key="7">
    <source>
        <dbReference type="Proteomes" id="UP000504634"/>
    </source>
</evidence>
<evidence type="ECO:0000256" key="1">
    <source>
        <dbReference type="ARBA" id="ARBA00003056"/>
    </source>
</evidence>
<dbReference type="PANTHER" id="PTHR33588">
    <property type="entry name" value="CILIA- AND FLAGELLA-ASSOCIATED PROTEIN 299"/>
    <property type="match status" value="1"/>
</dbReference>
<proteinExistence type="predicted"/>
<comment type="function">
    <text evidence="1">May be involved in spermatogenesis.</text>
</comment>
<evidence type="ECO:0000256" key="5">
    <source>
        <dbReference type="ARBA" id="ARBA00022490"/>
    </source>
</evidence>
<reference evidence="8" key="1">
    <citation type="submission" date="2025-08" db="UniProtKB">
        <authorList>
            <consortium name="RefSeq"/>
        </authorList>
    </citation>
    <scope>IDENTIFICATION</scope>
    <source>
        <strain evidence="8">11010-0011.00</strain>
        <tissue evidence="8">Whole body</tissue>
    </source>
</reference>
<evidence type="ECO:0000256" key="4">
    <source>
        <dbReference type="ARBA" id="ARBA00021436"/>
    </source>
</evidence>
<name>A0A6J2TMI2_DROLE</name>
<dbReference type="GO" id="GO:0005737">
    <property type="term" value="C:cytoplasm"/>
    <property type="evidence" value="ECO:0007669"/>
    <property type="project" value="UniProtKB-SubCell"/>
</dbReference>
<evidence type="ECO:0000256" key="2">
    <source>
        <dbReference type="ARBA" id="ARBA00004123"/>
    </source>
</evidence>